<dbReference type="Gene3D" id="3.40.1050.10">
    <property type="entry name" value="Carbonic anhydrase"/>
    <property type="match status" value="1"/>
</dbReference>
<evidence type="ECO:0000256" key="8">
    <source>
        <dbReference type="ARBA" id="ARBA00048348"/>
    </source>
</evidence>
<dbReference type="EC" id="4.2.1.1" evidence="3 9"/>
<accession>A0ABV3P5Z1</accession>
<proteinExistence type="inferred from homology"/>
<evidence type="ECO:0000256" key="2">
    <source>
        <dbReference type="ARBA" id="ARBA00006217"/>
    </source>
</evidence>
<keyword evidence="11" id="KW-1185">Reference proteome</keyword>
<comment type="cofactor">
    <cofactor evidence="1">
        <name>Zn(2+)</name>
        <dbReference type="ChEBI" id="CHEBI:29105"/>
    </cofactor>
</comment>
<gene>
    <name evidence="10" type="ORF">AB1207_09765</name>
</gene>
<dbReference type="Proteomes" id="UP001555826">
    <property type="component" value="Unassembled WGS sequence"/>
</dbReference>
<dbReference type="SMART" id="SM00947">
    <property type="entry name" value="Pro_CA"/>
    <property type="match status" value="1"/>
</dbReference>
<evidence type="ECO:0000256" key="4">
    <source>
        <dbReference type="ARBA" id="ARBA00022723"/>
    </source>
</evidence>
<dbReference type="EMBL" id="JBFNQN010000006">
    <property type="protein sequence ID" value="MEW9265034.1"/>
    <property type="molecule type" value="Genomic_DNA"/>
</dbReference>
<evidence type="ECO:0000256" key="5">
    <source>
        <dbReference type="ARBA" id="ARBA00022833"/>
    </source>
</evidence>
<evidence type="ECO:0000313" key="10">
    <source>
        <dbReference type="EMBL" id="MEW9265034.1"/>
    </source>
</evidence>
<evidence type="ECO:0000256" key="3">
    <source>
        <dbReference type="ARBA" id="ARBA00012925"/>
    </source>
</evidence>
<dbReference type="PROSITE" id="PS00704">
    <property type="entry name" value="PROK_CO2_ANHYDRASE_1"/>
    <property type="match status" value="1"/>
</dbReference>
<keyword evidence="5 9" id="KW-0862">Zinc</keyword>
<dbReference type="PANTHER" id="PTHR11002:SF76">
    <property type="entry name" value="CARBONIC ANHYDRASE"/>
    <property type="match status" value="1"/>
</dbReference>
<dbReference type="RefSeq" id="WP_367637939.1">
    <property type="nucleotide sequence ID" value="NZ_JBFNQN010000006.1"/>
</dbReference>
<organism evidence="10 11">
    <name type="scientific">Kineococcus endophyticus</name>
    <dbReference type="NCBI Taxonomy" id="1181883"/>
    <lineage>
        <taxon>Bacteria</taxon>
        <taxon>Bacillati</taxon>
        <taxon>Actinomycetota</taxon>
        <taxon>Actinomycetes</taxon>
        <taxon>Kineosporiales</taxon>
        <taxon>Kineosporiaceae</taxon>
        <taxon>Kineococcus</taxon>
    </lineage>
</organism>
<reference evidence="10 11" key="1">
    <citation type="submission" date="2024-07" db="EMBL/GenBank/DDBJ databases">
        <authorList>
            <person name="Thanompreechachai J."/>
            <person name="Duangmal K."/>
        </authorList>
    </citation>
    <scope>NUCLEOTIDE SEQUENCE [LARGE SCALE GENOMIC DNA]</scope>
    <source>
        <strain evidence="10 11">KCTC 19886</strain>
    </source>
</reference>
<comment type="caution">
    <text evidence="10">The sequence shown here is derived from an EMBL/GenBank/DDBJ whole genome shotgun (WGS) entry which is preliminary data.</text>
</comment>
<evidence type="ECO:0000256" key="1">
    <source>
        <dbReference type="ARBA" id="ARBA00001947"/>
    </source>
</evidence>
<dbReference type="PROSITE" id="PS00705">
    <property type="entry name" value="PROK_CO2_ANHYDRASE_2"/>
    <property type="match status" value="1"/>
</dbReference>
<dbReference type="Pfam" id="PF00484">
    <property type="entry name" value="Pro_CA"/>
    <property type="match status" value="1"/>
</dbReference>
<name>A0ABV3P5Z1_9ACTN</name>
<comment type="function">
    <text evidence="7">Catalyzes the reversible hydration of carbon dioxide to form bicarbonate.</text>
</comment>
<evidence type="ECO:0000256" key="9">
    <source>
        <dbReference type="RuleBase" id="RU003956"/>
    </source>
</evidence>
<dbReference type="SUPFAM" id="SSF53056">
    <property type="entry name" value="beta-carbonic anhydrase, cab"/>
    <property type="match status" value="1"/>
</dbReference>
<dbReference type="InterPro" id="IPR015892">
    <property type="entry name" value="Carbonic_anhydrase_CS"/>
</dbReference>
<evidence type="ECO:0000256" key="6">
    <source>
        <dbReference type="ARBA" id="ARBA00023239"/>
    </source>
</evidence>
<protein>
    <recommendedName>
        <fullName evidence="3 9">Carbonic anhydrase</fullName>
        <ecNumber evidence="3 9">4.2.1.1</ecNumber>
    </recommendedName>
    <alternativeName>
        <fullName evidence="9">Carbonate dehydratase</fullName>
    </alternativeName>
</protein>
<sequence length="197" mass="20839">MHALLNAARRFPQTVSADPERYAKLAAPQHPEVLLITCSDSRVVPEAILGSGPGEVFELRNAGGIVPSYTPGRPGAEQATVEYAVEVLGIRDVVVAGHSGCGAVSALVGREVPPVPVPEVSGWLAPLRVPTDDDTPERLDGAPPLAVAVQQHVLHQVEALTTHPSVDEDVTVHPWFIDLTRGQVLRHDAAADAFVAL</sequence>
<dbReference type="InterPro" id="IPR036874">
    <property type="entry name" value="Carbonic_anhydrase_sf"/>
</dbReference>
<dbReference type="InterPro" id="IPR001765">
    <property type="entry name" value="Carbonic_anhydrase"/>
</dbReference>
<evidence type="ECO:0000256" key="7">
    <source>
        <dbReference type="ARBA" id="ARBA00024993"/>
    </source>
</evidence>
<comment type="similarity">
    <text evidence="2 9">Belongs to the beta-class carbonic anhydrase family.</text>
</comment>
<dbReference type="PANTHER" id="PTHR11002">
    <property type="entry name" value="CARBONIC ANHYDRASE"/>
    <property type="match status" value="1"/>
</dbReference>
<evidence type="ECO:0000313" key="11">
    <source>
        <dbReference type="Proteomes" id="UP001555826"/>
    </source>
</evidence>
<comment type="function">
    <text evidence="9">Reversible hydration of carbon dioxide.</text>
</comment>
<keyword evidence="6 9" id="KW-0456">Lyase</keyword>
<comment type="catalytic activity">
    <reaction evidence="8 9">
        <text>hydrogencarbonate + H(+) = CO2 + H2O</text>
        <dbReference type="Rhea" id="RHEA:10748"/>
        <dbReference type="ChEBI" id="CHEBI:15377"/>
        <dbReference type="ChEBI" id="CHEBI:15378"/>
        <dbReference type="ChEBI" id="CHEBI:16526"/>
        <dbReference type="ChEBI" id="CHEBI:17544"/>
        <dbReference type="EC" id="4.2.1.1"/>
    </reaction>
</comment>
<keyword evidence="4" id="KW-0479">Metal-binding</keyword>